<evidence type="ECO:0000313" key="2">
    <source>
        <dbReference type="Proteomes" id="UP000000427"/>
    </source>
</evidence>
<dbReference type="Proteomes" id="UP000000427">
    <property type="component" value="Chromosome"/>
</dbReference>
<sequence>MENFNLPIKKIKPNFILHNLTKTIKYMVKISL</sequence>
<dbReference type="EMBL" id="AE016879">
    <property type="protein sequence ID" value="AAP29237.1"/>
    <property type="molecule type" value="Genomic_DNA"/>
</dbReference>
<gene>
    <name evidence="1" type="ordered locus">BA_5596</name>
</gene>
<organism evidence="1 2">
    <name type="scientific">Bacillus anthracis</name>
    <name type="common">anthrax bacterium</name>
    <dbReference type="NCBI Taxonomy" id="1392"/>
    <lineage>
        <taxon>Bacteria</taxon>
        <taxon>Bacillati</taxon>
        <taxon>Bacillota</taxon>
        <taxon>Bacilli</taxon>
        <taxon>Bacillales</taxon>
        <taxon>Bacillaceae</taxon>
        <taxon>Bacillus</taxon>
        <taxon>Bacillus cereus group</taxon>
    </lineage>
</organism>
<dbReference type="AlphaFoldDB" id="A0A2P0HLL9"/>
<protein>
    <submittedName>
        <fullName evidence="1">Uncharacterized protein</fullName>
    </submittedName>
</protein>
<reference evidence="1 2" key="1">
    <citation type="journal article" date="2003" name="Nature">
        <title>The genome sequence of Bacillus anthracis Ames and comparison to closely related bacteria.</title>
        <authorList>
            <person name="Read T.D."/>
            <person name="Peterson S.N."/>
            <person name="Tourasse N."/>
            <person name="Baillie L.W."/>
            <person name="Paulsen I.T."/>
            <person name="Nelson K.E."/>
            <person name="Tettelin H."/>
            <person name="Fouts D.E."/>
            <person name="Eisen J.A."/>
            <person name="Gill S.R."/>
            <person name="Holtzapple E.K."/>
            <person name="Okstad O.A."/>
            <person name="Helgason E."/>
            <person name="Rilstone J."/>
            <person name="Wu M."/>
            <person name="Kolonay J.F."/>
            <person name="Beanan M.J."/>
            <person name="Dodson R.J."/>
            <person name="Brinkac L.M."/>
            <person name="Gwinn M."/>
            <person name="DeBoy R.T."/>
            <person name="Madpu R."/>
            <person name="Daugherty S.C."/>
            <person name="Durkin A.S."/>
            <person name="Haft D.H."/>
            <person name="Nelson W.C."/>
            <person name="Peterson J.D."/>
            <person name="Pop M."/>
            <person name="Khouri H.M."/>
            <person name="Radune D."/>
            <person name="Benton J.L."/>
            <person name="Mahamoud Y."/>
            <person name="Jiang L."/>
            <person name="Hance I.R."/>
            <person name="Weidman J.F."/>
            <person name="Berry K.J."/>
            <person name="Plaut R.D."/>
            <person name="Wolf A.M."/>
            <person name="Watkins K.L."/>
            <person name="Nierman W.C."/>
            <person name="Hazen A."/>
            <person name="Cline R."/>
            <person name="Redmond C."/>
            <person name="Thwaite J.E."/>
            <person name="White O."/>
            <person name="Salzberg S.L."/>
            <person name="Thomason B."/>
            <person name="Friedlander A.M."/>
            <person name="Koehler T.M."/>
            <person name="Hanna P.C."/>
            <person name="Kolsto A.B."/>
            <person name="Fraser C.M."/>
        </authorList>
    </citation>
    <scope>NUCLEOTIDE SEQUENCE [LARGE SCALE GENOMIC DNA]</scope>
    <source>
        <strain evidence="2">Ames / isolate Porton</strain>
    </source>
</reference>
<proteinExistence type="predicted"/>
<dbReference type="KEGG" id="ban:BA_5596"/>
<name>A0A2P0HLL9_BACAN</name>
<evidence type="ECO:0000313" key="1">
    <source>
        <dbReference type="EMBL" id="AAP29237.1"/>
    </source>
</evidence>
<accession>A0A2P0HLL9</accession>